<dbReference type="PROSITE" id="PS00444">
    <property type="entry name" value="POLYPRENYL_SYNTHASE_2"/>
    <property type="match status" value="1"/>
</dbReference>
<dbReference type="SFLD" id="SFLDS00005">
    <property type="entry name" value="Isoprenoid_Synthase_Type_I"/>
    <property type="match status" value="1"/>
</dbReference>
<evidence type="ECO:0000256" key="1">
    <source>
        <dbReference type="ARBA" id="ARBA00022723"/>
    </source>
</evidence>
<dbReference type="PANTHER" id="PTHR12001">
    <property type="entry name" value="GERANYLGERANYL PYROPHOSPHATE SYNTHASE"/>
    <property type="match status" value="1"/>
</dbReference>
<dbReference type="SUPFAM" id="SSF48576">
    <property type="entry name" value="Terpenoid synthases"/>
    <property type="match status" value="1"/>
</dbReference>
<feature type="transmembrane region" description="Helical" evidence="4">
    <location>
        <begin position="126"/>
        <end position="148"/>
    </location>
</feature>
<dbReference type="InterPro" id="IPR008949">
    <property type="entry name" value="Isoprenoid_synthase_dom_sf"/>
</dbReference>
<keyword evidence="6" id="KW-1185">Reference proteome</keyword>
<evidence type="ECO:0000313" key="6">
    <source>
        <dbReference type="Proteomes" id="UP000635387"/>
    </source>
</evidence>
<keyword evidence="1" id="KW-0479">Metal-binding</keyword>
<keyword evidence="4" id="KW-1133">Transmembrane helix</keyword>
<comment type="similarity">
    <text evidence="3">Belongs to the FPP/GGPP synthase family.</text>
</comment>
<comment type="caution">
    <text evidence="5">The sequence shown here is derived from an EMBL/GenBank/DDBJ whole genome shotgun (WGS) entry which is preliminary data.</text>
</comment>
<evidence type="ECO:0000256" key="2">
    <source>
        <dbReference type="ARBA" id="ARBA00022842"/>
    </source>
</evidence>
<dbReference type="Gene3D" id="1.10.600.10">
    <property type="entry name" value="Farnesyl Diphosphate Synthase"/>
    <property type="match status" value="1"/>
</dbReference>
<evidence type="ECO:0000256" key="4">
    <source>
        <dbReference type="SAM" id="Phobius"/>
    </source>
</evidence>
<evidence type="ECO:0000313" key="5">
    <source>
        <dbReference type="EMBL" id="GHH37793.1"/>
    </source>
</evidence>
<dbReference type="Proteomes" id="UP000635387">
    <property type="component" value="Unassembled WGS sequence"/>
</dbReference>
<sequence length="352" mass="37278">MNTSVVRESEATAVLYAASERIRPALRDTVDALPGAMRLVSGYHFGWCEPDGRPVATSRAMGKSLRPALVFLASAAVNGTTPVVMADQATVRAAVAVELVHNFSLIHDDVIDRDVLRRHRKTVWKVFGVPVAILAGDALLALAAQVLARTELPVPTSAVAVLHESVQQLIEGQAADLSFETRDDVGLAECVEMASRKTGALTACACELGALLGDGEPDQVRCLRIFGTHLGLAFQLADDLLGIWGEATVTGKPDQADLWARKKSLPVVAALTSGTAAAAELAELYRKPERWGGAEVLRALTLIELAGGRAWARDEAARHVGSALSCLEEAHLEPATAANLAALARLAAVRDH</sequence>
<name>A0ABQ3MCF1_9PSEU</name>
<evidence type="ECO:0000256" key="3">
    <source>
        <dbReference type="RuleBase" id="RU004466"/>
    </source>
</evidence>
<dbReference type="InterPro" id="IPR033749">
    <property type="entry name" value="Polyprenyl_synt_CS"/>
</dbReference>
<dbReference type="PANTHER" id="PTHR12001:SF86">
    <property type="entry name" value="GERANYLGERANYL DIPHOSPHATE SYNTHASE"/>
    <property type="match status" value="1"/>
</dbReference>
<dbReference type="SFLD" id="SFLDG01017">
    <property type="entry name" value="Polyprenyl_Transferase_Like"/>
    <property type="match status" value="1"/>
</dbReference>
<keyword evidence="2" id="KW-0460">Magnesium</keyword>
<accession>A0ABQ3MCF1</accession>
<dbReference type="InterPro" id="IPR000092">
    <property type="entry name" value="Polyprenyl_synt"/>
</dbReference>
<reference evidence="6" key="1">
    <citation type="journal article" date="2019" name="Int. J. Syst. Evol. Microbiol.">
        <title>The Global Catalogue of Microorganisms (GCM) 10K type strain sequencing project: providing services to taxonomists for standard genome sequencing and annotation.</title>
        <authorList>
            <consortium name="The Broad Institute Genomics Platform"/>
            <consortium name="The Broad Institute Genome Sequencing Center for Infectious Disease"/>
            <person name="Wu L."/>
            <person name="Ma J."/>
        </authorList>
    </citation>
    <scope>NUCLEOTIDE SEQUENCE [LARGE SCALE GENOMIC DNA]</scope>
    <source>
        <strain evidence="6">CGMCC 4.7683</strain>
    </source>
</reference>
<gene>
    <name evidence="5" type="ORF">GCM10017790_82680</name>
</gene>
<dbReference type="RefSeq" id="WP_191259873.1">
    <property type="nucleotide sequence ID" value="NZ_BNAY01000016.1"/>
</dbReference>
<dbReference type="PROSITE" id="PS00723">
    <property type="entry name" value="POLYPRENYL_SYNTHASE_1"/>
    <property type="match status" value="1"/>
</dbReference>
<protein>
    <submittedName>
        <fullName evidence="5">Polyprenyl synthetase</fullName>
    </submittedName>
</protein>
<proteinExistence type="inferred from homology"/>
<dbReference type="CDD" id="cd00685">
    <property type="entry name" value="Trans_IPPS_HT"/>
    <property type="match status" value="1"/>
</dbReference>
<organism evidence="5 6">
    <name type="scientific">Amycolatopsis oliviviridis</name>
    <dbReference type="NCBI Taxonomy" id="1471590"/>
    <lineage>
        <taxon>Bacteria</taxon>
        <taxon>Bacillati</taxon>
        <taxon>Actinomycetota</taxon>
        <taxon>Actinomycetes</taxon>
        <taxon>Pseudonocardiales</taxon>
        <taxon>Pseudonocardiaceae</taxon>
        <taxon>Amycolatopsis</taxon>
    </lineage>
</organism>
<keyword evidence="4" id="KW-0472">Membrane</keyword>
<dbReference type="Pfam" id="PF00348">
    <property type="entry name" value="polyprenyl_synt"/>
    <property type="match status" value="1"/>
</dbReference>
<keyword evidence="4" id="KW-0812">Transmembrane</keyword>
<dbReference type="EMBL" id="BNAY01000016">
    <property type="protein sequence ID" value="GHH37793.1"/>
    <property type="molecule type" value="Genomic_DNA"/>
</dbReference>
<keyword evidence="3" id="KW-0808">Transferase</keyword>